<gene>
    <name evidence="1" type="ORF">DZC72_09390</name>
</gene>
<keyword evidence="2" id="KW-1185">Reference proteome</keyword>
<organism evidence="1 2">
    <name type="scientific">Maribacter algicola</name>
    <dbReference type="NCBI Taxonomy" id="2498892"/>
    <lineage>
        <taxon>Bacteria</taxon>
        <taxon>Pseudomonadati</taxon>
        <taxon>Bacteroidota</taxon>
        <taxon>Flavobacteriia</taxon>
        <taxon>Flavobacteriales</taxon>
        <taxon>Flavobacteriaceae</taxon>
        <taxon>Maribacter</taxon>
    </lineage>
</organism>
<comment type="caution">
    <text evidence="1">The sequence shown here is derived from an EMBL/GenBank/DDBJ whole genome shotgun (WGS) entry which is preliminary data.</text>
</comment>
<dbReference type="EMBL" id="QUSX01000002">
    <property type="protein sequence ID" value="RRQ47951.1"/>
    <property type="molecule type" value="Genomic_DNA"/>
</dbReference>
<dbReference type="Proteomes" id="UP000286990">
    <property type="component" value="Unassembled WGS sequence"/>
</dbReference>
<name>A0A3R8R144_9FLAO</name>
<protein>
    <submittedName>
        <fullName evidence="1">Uncharacterized protein</fullName>
    </submittedName>
</protein>
<sequence>MFEGIFFPVTFISQINYKTKLTQFLSLLNAYNLTSEFGVFFTTVIPFFENNKADEKMVLII</sequence>
<dbReference type="AlphaFoldDB" id="A0A3R8R144"/>
<accession>A0A3R8R144</accession>
<evidence type="ECO:0000313" key="2">
    <source>
        <dbReference type="Proteomes" id="UP000286990"/>
    </source>
</evidence>
<reference evidence="2" key="1">
    <citation type="submission" date="2018-12" db="EMBL/GenBank/DDBJ databases">
        <title>Maribacter lutimaris sp. nov., isolated from marine sediment.</title>
        <authorList>
            <person name="Kim K.K."/>
        </authorList>
    </citation>
    <scope>NUCLEOTIDE SEQUENCE [LARGE SCALE GENOMIC DNA]</scope>
    <source>
        <strain evidence="2">PoM-212</strain>
    </source>
</reference>
<proteinExistence type="predicted"/>
<evidence type="ECO:0000313" key="1">
    <source>
        <dbReference type="EMBL" id="RRQ47951.1"/>
    </source>
</evidence>